<dbReference type="Proteomes" id="UP000682892">
    <property type="component" value="Unassembled WGS sequence"/>
</dbReference>
<dbReference type="KEGG" id="aag:23687621"/>
<reference evidence="2" key="2">
    <citation type="journal article" date="2007" name="Science">
        <title>Genome sequence of Aedes aegypti, a major arbovirus vector.</title>
        <authorList>
            <person name="Nene V."/>
            <person name="Wortman J.R."/>
            <person name="Lawson D."/>
            <person name="Haas B."/>
            <person name="Kodira C."/>
            <person name="Tu Z.J."/>
            <person name="Loftus B."/>
            <person name="Xi Z."/>
            <person name="Megy K."/>
            <person name="Grabherr M."/>
            <person name="Ren Q."/>
            <person name="Zdobnov E.M."/>
            <person name="Lobo N.F."/>
            <person name="Campbell K.S."/>
            <person name="Brown S.E."/>
            <person name="Bonaldo M.F."/>
            <person name="Zhu J."/>
            <person name="Sinkins S.P."/>
            <person name="Hogenkamp D.G."/>
            <person name="Amedeo P."/>
            <person name="Arensburger P."/>
            <person name="Atkinson P.W."/>
            <person name="Bidwell S."/>
            <person name="Biedler J."/>
            <person name="Birney E."/>
            <person name="Bruggner R.V."/>
            <person name="Costas J."/>
            <person name="Coy M.R."/>
            <person name="Crabtree J."/>
            <person name="Crawford M."/>
            <person name="Debruyn B."/>
            <person name="Decaprio D."/>
            <person name="Eiglmeier K."/>
            <person name="Eisenstadt E."/>
            <person name="El-Dorry H."/>
            <person name="Gelbart W.M."/>
            <person name="Gomes S.L."/>
            <person name="Hammond M."/>
            <person name="Hannick L.I."/>
            <person name="Hogan J.R."/>
            <person name="Holmes M.H."/>
            <person name="Jaffe D."/>
            <person name="Johnston J.S."/>
            <person name="Kennedy R.C."/>
            <person name="Koo H."/>
            <person name="Kravitz S."/>
            <person name="Kriventseva E.V."/>
            <person name="Kulp D."/>
            <person name="Labutti K."/>
            <person name="Lee E."/>
            <person name="Li S."/>
            <person name="Lovin D.D."/>
            <person name="Mao C."/>
            <person name="Mauceli E."/>
            <person name="Menck C.F."/>
            <person name="Miller J.R."/>
            <person name="Montgomery P."/>
            <person name="Mori A."/>
            <person name="Nascimento A.L."/>
            <person name="Naveira H.F."/>
            <person name="Nusbaum C."/>
            <person name="O'leary S."/>
            <person name="Orvis J."/>
            <person name="Pertea M."/>
            <person name="Quesneville H."/>
            <person name="Reidenbach K.R."/>
            <person name="Rogers Y.H."/>
            <person name="Roth C.W."/>
            <person name="Schneider J.R."/>
            <person name="Schatz M."/>
            <person name="Shumway M."/>
            <person name="Stanke M."/>
            <person name="Stinson E.O."/>
            <person name="Tubio J.M."/>
            <person name="Vanzee J.P."/>
            <person name="Verjovski-Almeida S."/>
            <person name="Werner D."/>
            <person name="White O."/>
            <person name="Wyder S."/>
            <person name="Zeng Q."/>
            <person name="Zhao Q."/>
            <person name="Zhao Y."/>
            <person name="Hill C.A."/>
            <person name="Raikhel A.S."/>
            <person name="Soares M.B."/>
            <person name="Knudson D.L."/>
            <person name="Lee N.H."/>
            <person name="Galagan J."/>
            <person name="Salzberg S.L."/>
            <person name="Paulsen I.T."/>
            <person name="Dimopoulos G."/>
            <person name="Collins F.H."/>
            <person name="Birren B."/>
            <person name="Fraser-Liggett C.M."/>
            <person name="Severson D.W."/>
        </authorList>
    </citation>
    <scope>NUCLEOTIDE SEQUENCE [LARGE SCALE GENOMIC DNA]</scope>
    <source>
        <strain evidence="2">Liverpool</strain>
    </source>
</reference>
<accession>A0A1S4G604</accession>
<name>A0A1S4G604_AEDAE</name>
<dbReference type="AlphaFoldDB" id="A0A1S4G604"/>
<sequence length="413" mass="47054">MEPFRRWYASVRDFWKYNPNAAFLRLPYLMMAFGAVHLESTHHRWKRWMMVLNRSLATYQYCVSLVAICLVMWDGKDVFAMIWSVAVVVSFTVCNVKARILKHYLGVIREVGHFIDGRPGKSGDAEFDGTTRHDVFRKMRGMSVAVYLNCVCVQVIMALPIEQIQRLFGTPREFEELGPVMAQVAKSAALVWKPFLWMSRLFCGTLTFTGLLVALIAEIKIVHHGFACAMDGVRAAVNGDMHQVHKQALFWKLLNRNIKHLVYQHTEIVRNVNLLKSAVGNFYFVIHYYSLACVSAIIAVSLFEGFSFGSVAIAGTACGYFAQCYWWCYVIDSFEDLNFQIAEQVYYLSMEVRFLEKLPREYEAMIKSLMLVQVNAARSDLFTCGGVSPISITGFGGLCNLTYNAIKFVLRVS</sequence>
<feature type="transmembrane region" description="Helical" evidence="1">
    <location>
        <begin position="142"/>
        <end position="161"/>
    </location>
</feature>
<feature type="transmembrane region" description="Helical" evidence="1">
    <location>
        <begin position="197"/>
        <end position="217"/>
    </location>
</feature>
<dbReference type="HOGENOM" id="CLU_046911_0_0_1"/>
<feature type="transmembrane region" description="Helical" evidence="1">
    <location>
        <begin position="308"/>
        <end position="328"/>
    </location>
</feature>
<keyword evidence="1" id="KW-0812">Transmembrane</keyword>
<organism evidence="2 3">
    <name type="scientific">Aedes aegypti</name>
    <name type="common">Yellowfever mosquito</name>
    <name type="synonym">Culex aegypti</name>
    <dbReference type="NCBI Taxonomy" id="7159"/>
    <lineage>
        <taxon>Eukaryota</taxon>
        <taxon>Metazoa</taxon>
        <taxon>Ecdysozoa</taxon>
        <taxon>Arthropoda</taxon>
        <taxon>Hexapoda</taxon>
        <taxon>Insecta</taxon>
        <taxon>Pterygota</taxon>
        <taxon>Neoptera</taxon>
        <taxon>Endopterygota</taxon>
        <taxon>Diptera</taxon>
        <taxon>Nematocera</taxon>
        <taxon>Culicoidea</taxon>
        <taxon>Culicidae</taxon>
        <taxon>Culicinae</taxon>
        <taxon>Aedini</taxon>
        <taxon>Aedes</taxon>
        <taxon>Stegomyia</taxon>
    </lineage>
</organism>
<dbReference type="OrthoDB" id="10255969at2759"/>
<feature type="transmembrane region" description="Helical" evidence="1">
    <location>
        <begin position="79"/>
        <end position="96"/>
    </location>
</feature>
<evidence type="ECO:0000313" key="3">
    <source>
        <dbReference type="Proteomes" id="UP000682892"/>
    </source>
</evidence>
<keyword evidence="1" id="KW-1133">Transmembrane helix</keyword>
<proteinExistence type="predicted"/>
<protein>
    <submittedName>
        <fullName evidence="2">AAEL017201-PA</fullName>
    </submittedName>
</protein>
<evidence type="ECO:0000313" key="2">
    <source>
        <dbReference type="EMBL" id="EJY57586.1"/>
    </source>
</evidence>
<gene>
    <name evidence="2" type="primary">GPROR94</name>
    <name evidence="2" type="ORF">AaeL_AAEL017201</name>
</gene>
<feature type="transmembrane region" description="Helical" evidence="1">
    <location>
        <begin position="51"/>
        <end position="73"/>
    </location>
</feature>
<reference evidence="2" key="1">
    <citation type="submission" date="2005-10" db="EMBL/GenBank/DDBJ databases">
        <authorList>
            <person name="Loftus B.J."/>
            <person name="Nene V.M."/>
            <person name="Hannick L.I."/>
            <person name="Bidwell S."/>
            <person name="Haas B."/>
            <person name="Amedeo P."/>
            <person name="Orvis J."/>
            <person name="Wortman J.R."/>
            <person name="White O.R."/>
            <person name="Salzberg S."/>
            <person name="Shumway M."/>
            <person name="Koo H."/>
            <person name="Zhao Y."/>
            <person name="Holmes M."/>
            <person name="Miller J."/>
            <person name="Schatz M."/>
            <person name="Pop M."/>
            <person name="Pai G."/>
            <person name="Utterback T."/>
            <person name="Rogers Y.-H."/>
            <person name="Kravitz S."/>
            <person name="Fraser C.M."/>
        </authorList>
    </citation>
    <scope>NUCLEOTIDE SEQUENCE</scope>
    <source>
        <strain evidence="2">Liverpool</strain>
    </source>
</reference>
<feature type="transmembrane region" description="Helical" evidence="1">
    <location>
        <begin position="282"/>
        <end position="302"/>
    </location>
</feature>
<dbReference type="GeneID" id="23687621"/>
<reference evidence="2" key="3">
    <citation type="submission" date="2012-09" db="EMBL/GenBank/DDBJ databases">
        <authorList>
            <consortium name="VectorBase"/>
        </authorList>
    </citation>
    <scope>NUCLEOTIDE SEQUENCE</scope>
    <source>
        <strain evidence="2">Liverpool</strain>
    </source>
</reference>
<dbReference type="CTD" id="23687621"/>
<keyword evidence="1" id="KW-0472">Membrane</keyword>
<evidence type="ECO:0000256" key="1">
    <source>
        <dbReference type="SAM" id="Phobius"/>
    </source>
</evidence>
<dbReference type="EMBL" id="CH477344">
    <property type="protein sequence ID" value="EJY57586.1"/>
    <property type="molecule type" value="Genomic_DNA"/>
</dbReference>